<comment type="caution">
    <text evidence="1">The sequence shown here is derived from an EMBL/GenBank/DDBJ whole genome shotgun (WGS) entry which is preliminary data.</text>
</comment>
<accession>A0A8J5R7V7</accession>
<proteinExistence type="predicted"/>
<dbReference type="EMBL" id="JAAALK010000290">
    <property type="protein sequence ID" value="KAG8046063.1"/>
    <property type="molecule type" value="Genomic_DNA"/>
</dbReference>
<protein>
    <submittedName>
        <fullName evidence="1">Uncharacterized protein</fullName>
    </submittedName>
</protein>
<dbReference type="GO" id="GO:0005840">
    <property type="term" value="C:ribosome"/>
    <property type="evidence" value="ECO:0007669"/>
    <property type="project" value="InterPro"/>
</dbReference>
<dbReference type="Proteomes" id="UP000729402">
    <property type="component" value="Unassembled WGS sequence"/>
</dbReference>
<dbReference type="PANTHER" id="PTHR11758">
    <property type="entry name" value="40S RIBOSOMAL PROTEIN S15A"/>
    <property type="match status" value="1"/>
</dbReference>
<sequence>MMRYTQFYVFELMDSTHYREFQYDAEKCSKRQVMIRLSSIVIIKFLVVMQKHGYIGGSEFVDDHGSGNIVLELNGRQNNCGVRVGVEEIKSWNVRLLPHTSLATSSSLPLPVP</sequence>
<keyword evidence="2" id="KW-1185">Reference proteome</keyword>
<dbReference type="GO" id="GO:0006412">
    <property type="term" value="P:translation"/>
    <property type="evidence" value="ECO:0007669"/>
    <property type="project" value="InterPro"/>
</dbReference>
<name>A0A8J5R7V7_ZIZPA</name>
<dbReference type="InterPro" id="IPR000630">
    <property type="entry name" value="Ribosomal_uS8"/>
</dbReference>
<organism evidence="1 2">
    <name type="scientific">Zizania palustris</name>
    <name type="common">Northern wild rice</name>
    <dbReference type="NCBI Taxonomy" id="103762"/>
    <lineage>
        <taxon>Eukaryota</taxon>
        <taxon>Viridiplantae</taxon>
        <taxon>Streptophyta</taxon>
        <taxon>Embryophyta</taxon>
        <taxon>Tracheophyta</taxon>
        <taxon>Spermatophyta</taxon>
        <taxon>Magnoliopsida</taxon>
        <taxon>Liliopsida</taxon>
        <taxon>Poales</taxon>
        <taxon>Poaceae</taxon>
        <taxon>BOP clade</taxon>
        <taxon>Oryzoideae</taxon>
        <taxon>Oryzeae</taxon>
        <taxon>Zizaniinae</taxon>
        <taxon>Zizania</taxon>
    </lineage>
</organism>
<evidence type="ECO:0000313" key="2">
    <source>
        <dbReference type="Proteomes" id="UP000729402"/>
    </source>
</evidence>
<reference evidence="1" key="1">
    <citation type="journal article" date="2021" name="bioRxiv">
        <title>Whole Genome Assembly and Annotation of Northern Wild Rice, Zizania palustris L., Supports a Whole Genome Duplication in the Zizania Genus.</title>
        <authorList>
            <person name="Haas M."/>
            <person name="Kono T."/>
            <person name="Macchietto M."/>
            <person name="Millas R."/>
            <person name="McGilp L."/>
            <person name="Shao M."/>
            <person name="Duquette J."/>
            <person name="Hirsch C.N."/>
            <person name="Kimball J."/>
        </authorList>
    </citation>
    <scope>NUCLEOTIDE SEQUENCE</scope>
    <source>
        <tissue evidence="1">Fresh leaf tissue</tissue>
    </source>
</reference>
<evidence type="ECO:0000313" key="1">
    <source>
        <dbReference type="EMBL" id="KAG8046063.1"/>
    </source>
</evidence>
<dbReference type="OrthoDB" id="31183at2759"/>
<reference evidence="1" key="2">
    <citation type="submission" date="2021-02" db="EMBL/GenBank/DDBJ databases">
        <authorList>
            <person name="Kimball J.A."/>
            <person name="Haas M.W."/>
            <person name="Macchietto M."/>
            <person name="Kono T."/>
            <person name="Duquette J."/>
            <person name="Shao M."/>
        </authorList>
    </citation>
    <scope>NUCLEOTIDE SEQUENCE</scope>
    <source>
        <tissue evidence="1">Fresh leaf tissue</tissue>
    </source>
</reference>
<dbReference type="GO" id="GO:0003735">
    <property type="term" value="F:structural constituent of ribosome"/>
    <property type="evidence" value="ECO:0007669"/>
    <property type="project" value="InterPro"/>
</dbReference>
<gene>
    <name evidence="1" type="ORF">GUJ93_ZPchr0008g13213</name>
</gene>
<dbReference type="AlphaFoldDB" id="A0A8J5R7V7"/>